<sequence length="454" mass="49664">MFWTVHNFPLPWQTGTWKSLAKICEEHNVHKKYKTAKQQKKYVTEVLKLQITLDDKKEEGVVFGDTEEGIKKVKVGRRLSHAKVQKKEVESKEELEAAALKSADAVDCPMAAQDVGPAVAESDNESKCGEDSDSDSSSCVLGQALKKYKASTPAPSVAGSQSCKAKAGPRRRLSGKATDGPLADAVGSESEAPAKVAPAEQERKKRKPPVPESSEASPAKSGRKQPVEDAAKNIQALKQMLGSVTAEGLMRGTPGCREADVKNKASKVAKFLQEVANNKEHEINAAELEAQSSMVLDMLQIAMHIKQDSCETVVQDAEAAAGWKTSILKMTQANAQALLVAIAQKLCEQERVGAFLDFLRCAPADGVHICFDDFKDDKMFSEKELLQMQLNCLYHYYDESIRKATSFEGCDKVLTPTFFQPDLARTRCDKGSRDHIIACHVSDGVRKVEVPVVL</sequence>
<dbReference type="AlphaFoldDB" id="A0A812IQ95"/>
<evidence type="ECO:0000313" key="4">
    <source>
        <dbReference type="Proteomes" id="UP000649617"/>
    </source>
</evidence>
<feature type="coiled-coil region" evidence="1">
    <location>
        <begin position="227"/>
        <end position="289"/>
    </location>
</feature>
<name>A0A812IQ95_SYMPI</name>
<keyword evidence="1" id="KW-0175">Coiled coil</keyword>
<evidence type="ECO:0000313" key="3">
    <source>
        <dbReference type="EMBL" id="CAE7156866.1"/>
    </source>
</evidence>
<comment type="caution">
    <text evidence="3">The sequence shown here is derived from an EMBL/GenBank/DDBJ whole genome shotgun (WGS) entry which is preliminary data.</text>
</comment>
<dbReference type="EMBL" id="CAJNIZ010000248">
    <property type="protein sequence ID" value="CAE7156866.1"/>
    <property type="molecule type" value="Genomic_DNA"/>
</dbReference>
<organism evidence="3 4">
    <name type="scientific">Symbiodinium pilosum</name>
    <name type="common">Dinoflagellate</name>
    <dbReference type="NCBI Taxonomy" id="2952"/>
    <lineage>
        <taxon>Eukaryota</taxon>
        <taxon>Sar</taxon>
        <taxon>Alveolata</taxon>
        <taxon>Dinophyceae</taxon>
        <taxon>Suessiales</taxon>
        <taxon>Symbiodiniaceae</taxon>
        <taxon>Symbiodinium</taxon>
    </lineage>
</organism>
<evidence type="ECO:0000256" key="2">
    <source>
        <dbReference type="SAM" id="MobiDB-lite"/>
    </source>
</evidence>
<feature type="region of interest" description="Disordered" evidence="2">
    <location>
        <begin position="114"/>
        <end position="137"/>
    </location>
</feature>
<dbReference type="OrthoDB" id="416877at2759"/>
<keyword evidence="4" id="KW-1185">Reference proteome</keyword>
<accession>A0A812IQ95</accession>
<proteinExistence type="predicted"/>
<protein>
    <submittedName>
        <fullName evidence="3">HERC1 protein</fullName>
    </submittedName>
</protein>
<feature type="region of interest" description="Disordered" evidence="2">
    <location>
        <begin position="150"/>
        <end position="227"/>
    </location>
</feature>
<evidence type="ECO:0000256" key="1">
    <source>
        <dbReference type="SAM" id="Coils"/>
    </source>
</evidence>
<dbReference type="Proteomes" id="UP000649617">
    <property type="component" value="Unassembled WGS sequence"/>
</dbReference>
<reference evidence="3" key="1">
    <citation type="submission" date="2021-02" db="EMBL/GenBank/DDBJ databases">
        <authorList>
            <person name="Dougan E. K."/>
            <person name="Rhodes N."/>
            <person name="Thang M."/>
            <person name="Chan C."/>
        </authorList>
    </citation>
    <scope>NUCLEOTIDE SEQUENCE</scope>
</reference>
<gene>
    <name evidence="3" type="primary">HERC1</name>
    <name evidence="3" type="ORF">SPIL2461_LOCUS365</name>
</gene>